<name>A0A6C0VIE6_METMZ</name>
<gene>
    <name evidence="6" type="ORF">FQU78_07680</name>
</gene>
<organism evidence="6 7">
    <name type="scientific">Methanosarcina mazei</name>
    <name type="common">Methanosarcina frisia</name>
    <dbReference type="NCBI Taxonomy" id="2209"/>
    <lineage>
        <taxon>Archaea</taxon>
        <taxon>Methanobacteriati</taxon>
        <taxon>Methanobacteriota</taxon>
        <taxon>Stenosarchaea group</taxon>
        <taxon>Methanomicrobia</taxon>
        <taxon>Methanosarcinales</taxon>
        <taxon>Methanosarcinaceae</taxon>
        <taxon>Methanosarcina</taxon>
    </lineage>
</organism>
<sequence length="719" mass="83434">MSSVLIFFIGVLILIYIFGQRKDEKSTRLLKETKNCEVISELKEPVNYKIIREFVQKYKREPSRSELQDLKKMIHTKKNESKISNESLRMFINSELEKLDESKLLDEGCRLSKEGKIEEAIKCYDIAISANPKNVYAWYNKGNTLLNMGRYQEAMHCFKKVKNIDSKLYTQLYSEKDEARNLINISWELSLKEKYDEAIEYCGRAVSVDHRYADDAARKISSIGYRLSDEGKYEEAIKFYNKAILANPMYANDVATTLMEISWRLSGEGKHNEAKIFYNLAISFNHNCASTVASEYFHKGCTLSNEGKYGEAIKYYDRATSINPNFKRAWSNKGNTYRKMGAHSETKTCFEKVKAIDEVNLQKREAAKRKIDNKLMEEKQNLEEKFKVILNKNPATLEEFVQYFLSTYLHNYPEHINEFKRLLYLSQKRTSDEIEEAIKSYFTNIISLEGMGDSFHIFESTYNFGLIYEFAKKYDTHFEKSDLEKLNKLLVQRGTRFHDIKVLEDLVTCAIKKQNYVNFKKEMLAPHPSNETQLIKQFIKVSKNDIDANMDMFFMLLLELEITNPSLVEIKMLNLTLDEFKELMSTKIFGVSLISDANERFTINDVDNMDGYEFENFIGSLYEKMGYLVEQTPKSGDQGADLIITKFGERTAVQTKNYRENVSNKAVQEVVASQAFHKCTSCSVVTNSYFTKSAMELGNANGIKLVDREELKVLIDKYM</sequence>
<dbReference type="Pfam" id="PF04471">
    <property type="entry name" value="Mrr_cat"/>
    <property type="match status" value="1"/>
</dbReference>
<evidence type="ECO:0000256" key="1">
    <source>
        <dbReference type="ARBA" id="ARBA00022737"/>
    </source>
</evidence>
<dbReference type="Gene3D" id="1.25.40.10">
    <property type="entry name" value="Tetratricopeptide repeat domain"/>
    <property type="match status" value="3"/>
</dbReference>
<evidence type="ECO:0000256" key="4">
    <source>
        <dbReference type="SAM" id="Coils"/>
    </source>
</evidence>
<dbReference type="SUPFAM" id="SSF48452">
    <property type="entry name" value="TPR-like"/>
    <property type="match status" value="1"/>
</dbReference>
<dbReference type="SUPFAM" id="SSF52980">
    <property type="entry name" value="Restriction endonuclease-like"/>
    <property type="match status" value="1"/>
</dbReference>
<proteinExistence type="predicted"/>
<feature type="repeat" description="TPR" evidence="3">
    <location>
        <begin position="217"/>
        <end position="250"/>
    </location>
</feature>
<keyword evidence="4" id="KW-0175">Coiled coil</keyword>
<reference evidence="6 7" key="1">
    <citation type="journal article" date="2020" name="Environ. Microbiol. Rep.">
        <title>Redox cycling of Fe(II) and Fe(III) in magnetite accelerates aceticlastic methanogenesis by Methanosarcina mazei.</title>
        <authorList>
            <person name="Wang H."/>
            <person name="Byrne J.M."/>
            <person name="Liu P."/>
            <person name="Liu J."/>
            <person name="Dong X."/>
            <person name="Lu Y."/>
        </authorList>
    </citation>
    <scope>NUCLEOTIDE SEQUENCE [LARGE SCALE GENOMIC DNA]</scope>
    <source>
        <strain evidence="7">zm-15</strain>
    </source>
</reference>
<dbReference type="InterPro" id="IPR007560">
    <property type="entry name" value="Restrct_endonuc_IV_Mrr"/>
</dbReference>
<dbReference type="PROSITE" id="PS50005">
    <property type="entry name" value="TPR"/>
    <property type="match status" value="4"/>
</dbReference>
<evidence type="ECO:0000259" key="5">
    <source>
        <dbReference type="Pfam" id="PF04471"/>
    </source>
</evidence>
<dbReference type="InterPro" id="IPR051685">
    <property type="entry name" value="Ycf3/AcsC/BcsC/TPR_MFPF"/>
</dbReference>
<feature type="repeat" description="TPR" evidence="3">
    <location>
        <begin position="293"/>
        <end position="326"/>
    </location>
</feature>
<dbReference type="InterPro" id="IPR019734">
    <property type="entry name" value="TPR_rpt"/>
</dbReference>
<dbReference type="GO" id="GO:0009307">
    <property type="term" value="P:DNA restriction-modification system"/>
    <property type="evidence" value="ECO:0007669"/>
    <property type="project" value="InterPro"/>
</dbReference>
<keyword evidence="1" id="KW-0677">Repeat</keyword>
<evidence type="ECO:0000313" key="6">
    <source>
        <dbReference type="EMBL" id="QIB90948.1"/>
    </source>
</evidence>
<keyword evidence="2 3" id="KW-0802">TPR repeat</keyword>
<dbReference type="EMBL" id="CP042908">
    <property type="protein sequence ID" value="QIB90948.1"/>
    <property type="molecule type" value="Genomic_DNA"/>
</dbReference>
<dbReference type="SMART" id="SM00028">
    <property type="entry name" value="TPR"/>
    <property type="match status" value="7"/>
</dbReference>
<feature type="domain" description="Restriction endonuclease type IV Mrr" evidence="5">
    <location>
        <begin position="607"/>
        <end position="714"/>
    </location>
</feature>
<evidence type="ECO:0000313" key="7">
    <source>
        <dbReference type="Proteomes" id="UP000467371"/>
    </source>
</evidence>
<dbReference type="InterPro" id="IPR011335">
    <property type="entry name" value="Restrct_endonuc-II-like"/>
</dbReference>
<dbReference type="GO" id="GO:0004519">
    <property type="term" value="F:endonuclease activity"/>
    <property type="evidence" value="ECO:0007669"/>
    <property type="project" value="InterPro"/>
</dbReference>
<accession>A0A6C0VIE6</accession>
<feature type="repeat" description="TPR" evidence="3">
    <location>
        <begin position="101"/>
        <end position="134"/>
    </location>
</feature>
<dbReference type="InterPro" id="IPR011990">
    <property type="entry name" value="TPR-like_helical_dom_sf"/>
</dbReference>
<feature type="coiled-coil region" evidence="4">
    <location>
        <begin position="361"/>
        <end position="392"/>
    </location>
</feature>
<dbReference type="Proteomes" id="UP000467371">
    <property type="component" value="Chromosome"/>
</dbReference>
<evidence type="ECO:0000256" key="2">
    <source>
        <dbReference type="ARBA" id="ARBA00022803"/>
    </source>
</evidence>
<dbReference type="GO" id="GO:0003677">
    <property type="term" value="F:DNA binding"/>
    <property type="evidence" value="ECO:0007669"/>
    <property type="project" value="InterPro"/>
</dbReference>
<dbReference type="Gene3D" id="3.40.1350.10">
    <property type="match status" value="1"/>
</dbReference>
<feature type="repeat" description="TPR" evidence="3">
    <location>
        <begin position="135"/>
        <end position="168"/>
    </location>
</feature>
<dbReference type="AlphaFoldDB" id="A0A6C0VIE6"/>
<dbReference type="InterPro" id="IPR011856">
    <property type="entry name" value="tRNA_endonuc-like_dom_sf"/>
</dbReference>
<dbReference type="RefSeq" id="WP_163645483.1">
    <property type="nucleotide sequence ID" value="NZ_CP042908.1"/>
</dbReference>
<protein>
    <submittedName>
        <fullName evidence="6">Tetratricopeptide repeat protein</fullName>
    </submittedName>
</protein>
<dbReference type="PANTHER" id="PTHR44943">
    <property type="entry name" value="CELLULOSE SYNTHASE OPERON PROTEIN C"/>
    <property type="match status" value="1"/>
</dbReference>
<dbReference type="Pfam" id="PF13181">
    <property type="entry name" value="TPR_8"/>
    <property type="match status" value="3"/>
</dbReference>
<dbReference type="Pfam" id="PF00515">
    <property type="entry name" value="TPR_1"/>
    <property type="match status" value="2"/>
</dbReference>
<dbReference type="PROSITE" id="PS50293">
    <property type="entry name" value="TPR_REGION"/>
    <property type="match status" value="1"/>
</dbReference>
<evidence type="ECO:0000256" key="3">
    <source>
        <dbReference type="PROSITE-ProRule" id="PRU00339"/>
    </source>
</evidence>
<dbReference type="PANTHER" id="PTHR44943:SF4">
    <property type="entry name" value="TPR REPEAT-CONTAINING PROTEIN MJ0798"/>
    <property type="match status" value="1"/>
</dbReference>
<dbReference type="GeneID" id="44087005"/>